<keyword evidence="2" id="KW-1185">Reference proteome</keyword>
<evidence type="ECO:0000313" key="2">
    <source>
        <dbReference type="Proteomes" id="UP001595765"/>
    </source>
</evidence>
<dbReference type="InterPro" id="IPR046269">
    <property type="entry name" value="DUF6302"/>
</dbReference>
<accession>A0ABV8HXJ3</accession>
<dbReference type="EMBL" id="JBHSBB010000029">
    <property type="protein sequence ID" value="MFC4035787.1"/>
    <property type="molecule type" value="Genomic_DNA"/>
</dbReference>
<sequence length="186" mass="19714">MSWEAAGTRQQHHAPLTISVLPAHVAYDYEHMANSLLDPELLAGAIAIRVFRAPLLAIPVGGRRRGGTLSVNSVPVGEAIAAVLSGLHGFPDVRLTVATEPVGGYAVEWGEPLPACLPRHARHEFYGIRGPADYPSQDDSAGFTAAEGRLALGASLTVAEQHAVRREAPARAFVLVTNSNRDQEAA</sequence>
<name>A0ABV8HXJ3_9ACTN</name>
<organism evidence="1 2">
    <name type="scientific">Streptomyces polygonati</name>
    <dbReference type="NCBI Taxonomy" id="1617087"/>
    <lineage>
        <taxon>Bacteria</taxon>
        <taxon>Bacillati</taxon>
        <taxon>Actinomycetota</taxon>
        <taxon>Actinomycetes</taxon>
        <taxon>Kitasatosporales</taxon>
        <taxon>Streptomycetaceae</taxon>
        <taxon>Streptomyces</taxon>
    </lineage>
</organism>
<evidence type="ECO:0000313" key="1">
    <source>
        <dbReference type="EMBL" id="MFC4035787.1"/>
    </source>
</evidence>
<dbReference type="Pfam" id="PF19819">
    <property type="entry name" value="DUF6302"/>
    <property type="match status" value="1"/>
</dbReference>
<comment type="caution">
    <text evidence="1">The sequence shown here is derived from an EMBL/GenBank/DDBJ whole genome shotgun (WGS) entry which is preliminary data.</text>
</comment>
<proteinExistence type="predicted"/>
<protein>
    <submittedName>
        <fullName evidence="1">DUF6302 family protein</fullName>
    </submittedName>
</protein>
<dbReference type="Proteomes" id="UP001595765">
    <property type="component" value="Unassembled WGS sequence"/>
</dbReference>
<dbReference type="RefSeq" id="WP_386436331.1">
    <property type="nucleotide sequence ID" value="NZ_JBHSBB010000029.1"/>
</dbReference>
<gene>
    <name evidence="1" type="ORF">ACFO3J_30595</name>
</gene>
<reference evidence="2" key="1">
    <citation type="journal article" date="2019" name="Int. J. Syst. Evol. Microbiol.">
        <title>The Global Catalogue of Microorganisms (GCM) 10K type strain sequencing project: providing services to taxonomists for standard genome sequencing and annotation.</title>
        <authorList>
            <consortium name="The Broad Institute Genomics Platform"/>
            <consortium name="The Broad Institute Genome Sequencing Center for Infectious Disease"/>
            <person name="Wu L."/>
            <person name="Ma J."/>
        </authorList>
    </citation>
    <scope>NUCLEOTIDE SEQUENCE [LARGE SCALE GENOMIC DNA]</scope>
    <source>
        <strain evidence="2">CGMCC 4.7237</strain>
    </source>
</reference>